<dbReference type="InterPro" id="IPR029024">
    <property type="entry name" value="TerB-like"/>
</dbReference>
<dbReference type="CDD" id="cd07177">
    <property type="entry name" value="terB_like"/>
    <property type="match status" value="1"/>
</dbReference>
<dbReference type="EMBL" id="CP146069">
    <property type="protein sequence ID" value="WWR46966.1"/>
    <property type="molecule type" value="Genomic_DNA"/>
</dbReference>
<proteinExistence type="predicted"/>
<reference evidence="3 4" key="1">
    <citation type="submission" date="2023-10" db="EMBL/GenBank/DDBJ databases">
        <title>Roseovarius strain S88 nov., isolated from a marine algae.</title>
        <authorList>
            <person name="Lee M.W."/>
            <person name="Lee J.K."/>
            <person name="Kim J.M."/>
            <person name="Choi D.G."/>
            <person name="Baek J.H."/>
            <person name="Bayburt H."/>
            <person name="Jung J.J."/>
            <person name="Han D.M."/>
            <person name="Jeon C.O."/>
        </authorList>
    </citation>
    <scope>NUCLEOTIDE SEQUENCE [LARGE SCALE GENOMIC DNA]</scope>
    <source>
        <strain evidence="3 4">S88</strain>
    </source>
</reference>
<evidence type="ECO:0000256" key="1">
    <source>
        <dbReference type="SAM" id="Phobius"/>
    </source>
</evidence>
<evidence type="ECO:0000313" key="3">
    <source>
        <dbReference type="EMBL" id="WWR46966.1"/>
    </source>
</evidence>
<protein>
    <submittedName>
        <fullName evidence="3">DUF533 domain-containing protein</fullName>
    </submittedName>
</protein>
<feature type="transmembrane region" description="Helical" evidence="1">
    <location>
        <begin position="116"/>
        <end position="137"/>
    </location>
</feature>
<dbReference type="Gene3D" id="1.10.3680.10">
    <property type="entry name" value="TerB-like"/>
    <property type="match status" value="1"/>
</dbReference>
<keyword evidence="1" id="KW-1133">Transmembrane helix</keyword>
<dbReference type="SUPFAM" id="SSF158682">
    <property type="entry name" value="TerB-like"/>
    <property type="match status" value="1"/>
</dbReference>
<name>A0ABZ2HLX8_9RHOB</name>
<keyword evidence="1" id="KW-0472">Membrane</keyword>
<keyword evidence="1" id="KW-0812">Transmembrane</keyword>
<accession>A0ABZ2HLX8</accession>
<dbReference type="RefSeq" id="WP_338549807.1">
    <property type="nucleotide sequence ID" value="NZ_CP146069.1"/>
</dbReference>
<dbReference type="Proteomes" id="UP001364156">
    <property type="component" value="Chromosome"/>
</dbReference>
<dbReference type="Pfam" id="PF05099">
    <property type="entry name" value="TerB"/>
    <property type="match status" value="1"/>
</dbReference>
<evidence type="ECO:0000313" key="4">
    <source>
        <dbReference type="Proteomes" id="UP001364156"/>
    </source>
</evidence>
<gene>
    <name evidence="3" type="ORF">RZ517_01900</name>
</gene>
<sequence length="283" mass="30350">MRSSMLALLATTFLVALPEPAEARRGGSEHQELLFVAETKIIEEGVPYSLCLLVNERSAFGINLFRSVETYALAENKCDTTAYYPMSVEDIAEAKEAGMIDAAIPNEPKLSTSDLITGHIGWLFVAGALAFAGYGALNARKRRQERQGMMGEASPAAVAILDAMCHAAKADGHIDASEIAAIAEAAERMTGENFDPQQVAKMADLAESKPSDKDFKRLVKGRTGPEFDVMMRGVLMVVAADGRLADSEQQFVGKLAKAMRMSGEQVQAILHDVVGSAQGQPAE</sequence>
<keyword evidence="4" id="KW-1185">Reference proteome</keyword>
<organism evidence="3 4">
    <name type="scientific">Roseovarius phycicola</name>
    <dbReference type="NCBI Taxonomy" id="3080976"/>
    <lineage>
        <taxon>Bacteria</taxon>
        <taxon>Pseudomonadati</taxon>
        <taxon>Pseudomonadota</taxon>
        <taxon>Alphaproteobacteria</taxon>
        <taxon>Rhodobacterales</taxon>
        <taxon>Roseobacteraceae</taxon>
        <taxon>Roseovarius</taxon>
    </lineage>
</organism>
<evidence type="ECO:0000259" key="2">
    <source>
        <dbReference type="Pfam" id="PF05099"/>
    </source>
</evidence>
<dbReference type="InterPro" id="IPR007791">
    <property type="entry name" value="DjlA_N"/>
</dbReference>
<feature type="domain" description="Co-chaperone DjlA N-terminal" evidence="2">
    <location>
        <begin position="159"/>
        <end position="269"/>
    </location>
</feature>